<organism evidence="1">
    <name type="scientific">bioreactor metagenome</name>
    <dbReference type="NCBI Taxonomy" id="1076179"/>
    <lineage>
        <taxon>unclassified sequences</taxon>
        <taxon>metagenomes</taxon>
        <taxon>ecological metagenomes</taxon>
    </lineage>
</organism>
<comment type="caution">
    <text evidence="1">The sequence shown here is derived from an EMBL/GenBank/DDBJ whole genome shotgun (WGS) entry which is preliminary data.</text>
</comment>
<name>A0A645I4C0_9ZZZZ</name>
<evidence type="ECO:0000313" key="1">
    <source>
        <dbReference type="EMBL" id="MPN45612.1"/>
    </source>
</evidence>
<protein>
    <submittedName>
        <fullName evidence="1">Uncharacterized protein</fullName>
    </submittedName>
</protein>
<sequence>MGDCMFNAAVEDRWHVDTRFTSGKLDGSFSHFFGTDALERRSFNYLAPQRLAQFGKIDDIAVFTHNVNHVHGNNGRNAKLNELCGQIKVAFNVGAIHNVDDGVRLFIDKIAAGDHFFKRIG</sequence>
<dbReference type="AlphaFoldDB" id="A0A645I4C0"/>
<dbReference type="EMBL" id="VSSQ01105639">
    <property type="protein sequence ID" value="MPN45612.1"/>
    <property type="molecule type" value="Genomic_DNA"/>
</dbReference>
<gene>
    <name evidence="1" type="ORF">SDC9_193179</name>
</gene>
<accession>A0A645I4C0</accession>
<reference evidence="1" key="1">
    <citation type="submission" date="2019-08" db="EMBL/GenBank/DDBJ databases">
        <authorList>
            <person name="Kucharzyk K."/>
            <person name="Murdoch R.W."/>
            <person name="Higgins S."/>
            <person name="Loffler F."/>
        </authorList>
    </citation>
    <scope>NUCLEOTIDE SEQUENCE</scope>
</reference>
<proteinExistence type="predicted"/>